<dbReference type="VEuPathDB" id="FungiDB:DFL_004345"/>
<protein>
    <submittedName>
        <fullName evidence="2">Uncharacterized protein</fullName>
    </submittedName>
</protein>
<feature type="region of interest" description="Disordered" evidence="1">
    <location>
        <begin position="103"/>
        <end position="133"/>
    </location>
</feature>
<evidence type="ECO:0000313" key="3">
    <source>
        <dbReference type="Proteomes" id="UP000283090"/>
    </source>
</evidence>
<gene>
    <name evidence="2" type="ORF">DFL_004345</name>
</gene>
<dbReference type="Proteomes" id="UP000283090">
    <property type="component" value="Unassembled WGS sequence"/>
</dbReference>
<feature type="compositionally biased region" description="Low complexity" evidence="1">
    <location>
        <begin position="1"/>
        <end position="11"/>
    </location>
</feature>
<keyword evidence="3" id="KW-1185">Reference proteome</keyword>
<comment type="caution">
    <text evidence="2">The sequence shown here is derived from an EMBL/GenBank/DDBJ whole genome shotgun (WGS) entry which is preliminary data.</text>
</comment>
<dbReference type="AlphaFoldDB" id="A0A437A4E2"/>
<accession>A0A437A4E2</accession>
<dbReference type="RefSeq" id="XP_067491595.1">
    <property type="nucleotide sequence ID" value="XM_067633426.1"/>
</dbReference>
<proteinExistence type="predicted"/>
<reference evidence="2 3" key="1">
    <citation type="submission" date="2019-01" db="EMBL/GenBank/DDBJ databases">
        <title>Intercellular communication is required for trap formation in the nematode-trapping fungus Duddingtonia flagrans.</title>
        <authorList>
            <person name="Youssar L."/>
            <person name="Wernet V."/>
            <person name="Hensel N."/>
            <person name="Hildebrandt H.-G."/>
            <person name="Fischer R."/>
        </authorList>
    </citation>
    <scope>NUCLEOTIDE SEQUENCE [LARGE SCALE GENOMIC DNA]</scope>
    <source>
        <strain evidence="2 3">CBS H-5679</strain>
    </source>
</reference>
<dbReference type="GeneID" id="93586656"/>
<organism evidence="2 3">
    <name type="scientific">Arthrobotrys flagrans</name>
    <name type="common">Nematode-trapping fungus</name>
    <name type="synonym">Trichothecium flagrans</name>
    <dbReference type="NCBI Taxonomy" id="97331"/>
    <lineage>
        <taxon>Eukaryota</taxon>
        <taxon>Fungi</taxon>
        <taxon>Dikarya</taxon>
        <taxon>Ascomycota</taxon>
        <taxon>Pezizomycotina</taxon>
        <taxon>Orbiliomycetes</taxon>
        <taxon>Orbiliales</taxon>
        <taxon>Orbiliaceae</taxon>
        <taxon>Arthrobotrys</taxon>
    </lineage>
</organism>
<dbReference type="EMBL" id="SAEB01000006">
    <property type="protein sequence ID" value="RVD86051.1"/>
    <property type="molecule type" value="Genomic_DNA"/>
</dbReference>
<evidence type="ECO:0000313" key="2">
    <source>
        <dbReference type="EMBL" id="RVD86051.1"/>
    </source>
</evidence>
<sequence>MMLIPTTATTTRKQKEEEEAKAQGQEQDYDHGNRGFELSLSDNESIGDLGCTTLPLTLVTITNDYDCTIITSSQREMMGFRASKEVLSISSPVLDKLFIESKASASSADESNKTQIEDGEFPGVGEGARLDSQ</sequence>
<feature type="region of interest" description="Disordered" evidence="1">
    <location>
        <begin position="1"/>
        <end position="38"/>
    </location>
</feature>
<evidence type="ECO:0000256" key="1">
    <source>
        <dbReference type="SAM" id="MobiDB-lite"/>
    </source>
</evidence>
<name>A0A437A4E2_ARTFL</name>